<evidence type="ECO:0000256" key="1">
    <source>
        <dbReference type="ARBA" id="ARBA00008348"/>
    </source>
</evidence>
<dbReference type="AlphaFoldDB" id="A0A0R1Y366"/>
<dbReference type="EC" id="5.4.99.-" evidence="5"/>
<dbReference type="InterPro" id="IPR006145">
    <property type="entry name" value="PsdUridine_synth_RsuA/RluA"/>
</dbReference>
<dbReference type="InterPro" id="IPR042092">
    <property type="entry name" value="PsdUridine_s_RsuA/RluB/E/F_cat"/>
</dbReference>
<dbReference type="SUPFAM" id="SSF55120">
    <property type="entry name" value="Pseudouridine synthase"/>
    <property type="match status" value="1"/>
</dbReference>
<accession>A0A0R1Y366</accession>
<dbReference type="SUPFAM" id="SSF55174">
    <property type="entry name" value="Alpha-L RNA-binding motif"/>
    <property type="match status" value="1"/>
</dbReference>
<keyword evidence="3 5" id="KW-0413">Isomerase</keyword>
<dbReference type="RefSeq" id="WP_057002308.1">
    <property type="nucleotide sequence ID" value="NZ_AZGA01000002.1"/>
</dbReference>
<dbReference type="SMART" id="SM00363">
    <property type="entry name" value="S4"/>
    <property type="match status" value="1"/>
</dbReference>
<organism evidence="7 8">
    <name type="scientific">Agrilactobacillus composti DSM 18527 = JCM 14202</name>
    <dbReference type="NCBI Taxonomy" id="1423734"/>
    <lineage>
        <taxon>Bacteria</taxon>
        <taxon>Bacillati</taxon>
        <taxon>Bacillota</taxon>
        <taxon>Bacilli</taxon>
        <taxon>Lactobacillales</taxon>
        <taxon>Lactobacillaceae</taxon>
        <taxon>Agrilactobacillus</taxon>
    </lineage>
</organism>
<dbReference type="GO" id="GO:0005829">
    <property type="term" value="C:cytosol"/>
    <property type="evidence" value="ECO:0007669"/>
    <property type="project" value="UniProtKB-ARBA"/>
</dbReference>
<dbReference type="PROSITE" id="PS50889">
    <property type="entry name" value="S4"/>
    <property type="match status" value="1"/>
</dbReference>
<dbReference type="InterPro" id="IPR020103">
    <property type="entry name" value="PsdUridine_synth_cat_dom_sf"/>
</dbReference>
<dbReference type="Gene3D" id="3.30.70.580">
    <property type="entry name" value="Pseudouridine synthase I, catalytic domain, N-terminal subdomain"/>
    <property type="match status" value="1"/>
</dbReference>
<dbReference type="NCBIfam" id="TIGR00093">
    <property type="entry name" value="pseudouridine synthase"/>
    <property type="match status" value="1"/>
</dbReference>
<dbReference type="GO" id="GO:0003723">
    <property type="term" value="F:RNA binding"/>
    <property type="evidence" value="ECO:0007669"/>
    <property type="project" value="UniProtKB-KW"/>
</dbReference>
<proteinExistence type="inferred from homology"/>
<dbReference type="CDD" id="cd00165">
    <property type="entry name" value="S4"/>
    <property type="match status" value="1"/>
</dbReference>
<dbReference type="InterPro" id="IPR036986">
    <property type="entry name" value="S4_RNA-bd_sf"/>
</dbReference>
<sequence>MRLDKYLADVTPYSRKDVKLLIKQKRVQVNEILAKTPKLQVDENADTVQVDGIAITYQALFYYEMNKPQDVVSATRDKFDATVLDLLQPDDFREDLFPVGRLDKDTTGLLILSNDGQLAHRILSPKKHVPKIYEALIAGEVTATDVKRFAQGIQLEDFLAQPAQLEIITFDAVANQTLIHVQIAEGKFHQVKRMFEAVDKAVVTLKRIQMGSLKLDEDLEPGAYRPLTSAELAALQTNPTPDAP</sequence>
<gene>
    <name evidence="7" type="ORF">FC83_GL002637</name>
</gene>
<feature type="domain" description="RNA-binding S4" evidence="6">
    <location>
        <begin position="1"/>
        <end position="61"/>
    </location>
</feature>
<dbReference type="Pfam" id="PF01479">
    <property type="entry name" value="S4"/>
    <property type="match status" value="1"/>
</dbReference>
<dbReference type="PATRIC" id="fig|1423734.3.peg.2673"/>
<dbReference type="InterPro" id="IPR020094">
    <property type="entry name" value="TruA/RsuA/RluB/E/F_N"/>
</dbReference>
<evidence type="ECO:0000256" key="2">
    <source>
        <dbReference type="ARBA" id="ARBA00022884"/>
    </source>
</evidence>
<evidence type="ECO:0000256" key="5">
    <source>
        <dbReference type="RuleBase" id="RU003887"/>
    </source>
</evidence>
<evidence type="ECO:0000256" key="3">
    <source>
        <dbReference type="ARBA" id="ARBA00023235"/>
    </source>
</evidence>
<dbReference type="PANTHER" id="PTHR47683">
    <property type="entry name" value="PSEUDOURIDINE SYNTHASE FAMILY PROTEIN-RELATED"/>
    <property type="match status" value="1"/>
</dbReference>
<keyword evidence="2 4" id="KW-0694">RNA-binding</keyword>
<evidence type="ECO:0000313" key="7">
    <source>
        <dbReference type="EMBL" id="KRM36760.1"/>
    </source>
</evidence>
<dbReference type="InterPro" id="IPR018496">
    <property type="entry name" value="PsdUridine_synth_RsuA/RluB_CS"/>
</dbReference>
<keyword evidence="8" id="KW-1185">Reference proteome</keyword>
<dbReference type="GO" id="GO:0000455">
    <property type="term" value="P:enzyme-directed rRNA pseudouridine synthesis"/>
    <property type="evidence" value="ECO:0007669"/>
    <property type="project" value="UniProtKB-ARBA"/>
</dbReference>
<dbReference type="FunFam" id="3.30.70.1560:FF:000001">
    <property type="entry name" value="Pseudouridine synthase"/>
    <property type="match status" value="1"/>
</dbReference>
<dbReference type="Proteomes" id="UP000051236">
    <property type="component" value="Unassembled WGS sequence"/>
</dbReference>
<evidence type="ECO:0000259" key="6">
    <source>
        <dbReference type="SMART" id="SM00363"/>
    </source>
</evidence>
<dbReference type="InterPro" id="IPR002942">
    <property type="entry name" value="S4_RNA-bd"/>
</dbReference>
<dbReference type="PROSITE" id="PS01149">
    <property type="entry name" value="PSI_RSU"/>
    <property type="match status" value="1"/>
</dbReference>
<dbReference type="EMBL" id="AZGA01000002">
    <property type="protein sequence ID" value="KRM36760.1"/>
    <property type="molecule type" value="Genomic_DNA"/>
</dbReference>
<protein>
    <recommendedName>
        <fullName evidence="5">Pseudouridine synthase</fullName>
        <ecNumber evidence="5">5.4.99.-</ecNumber>
    </recommendedName>
</protein>
<name>A0A0R1Y366_9LACO</name>
<dbReference type="PANTHER" id="PTHR47683:SF4">
    <property type="entry name" value="PSEUDOURIDINE SYNTHASE"/>
    <property type="match status" value="1"/>
</dbReference>
<dbReference type="Gene3D" id="3.30.70.1560">
    <property type="entry name" value="Alpha-L RNA-binding motif"/>
    <property type="match status" value="1"/>
</dbReference>
<reference evidence="7 8" key="1">
    <citation type="journal article" date="2015" name="Genome Announc.">
        <title>Expanding the biotechnology potential of lactobacilli through comparative genomics of 213 strains and associated genera.</title>
        <authorList>
            <person name="Sun Z."/>
            <person name="Harris H.M."/>
            <person name="McCann A."/>
            <person name="Guo C."/>
            <person name="Argimon S."/>
            <person name="Zhang W."/>
            <person name="Yang X."/>
            <person name="Jeffery I.B."/>
            <person name="Cooney J.C."/>
            <person name="Kagawa T.F."/>
            <person name="Liu W."/>
            <person name="Song Y."/>
            <person name="Salvetti E."/>
            <person name="Wrobel A."/>
            <person name="Rasinkangas P."/>
            <person name="Parkhill J."/>
            <person name="Rea M.C."/>
            <person name="O'Sullivan O."/>
            <person name="Ritari J."/>
            <person name="Douillard F.P."/>
            <person name="Paul Ross R."/>
            <person name="Yang R."/>
            <person name="Briner A.E."/>
            <person name="Felis G.E."/>
            <person name="de Vos W.M."/>
            <person name="Barrangou R."/>
            <person name="Klaenhammer T.R."/>
            <person name="Caufield P.W."/>
            <person name="Cui Y."/>
            <person name="Zhang H."/>
            <person name="O'Toole P.W."/>
        </authorList>
    </citation>
    <scope>NUCLEOTIDE SEQUENCE [LARGE SCALE GENOMIC DNA]</scope>
    <source>
        <strain evidence="7 8">DSM 18527</strain>
    </source>
</reference>
<dbReference type="InterPro" id="IPR000748">
    <property type="entry name" value="PsdUridine_synth_RsuA/RluB/E/F"/>
</dbReference>
<dbReference type="CDD" id="cd02553">
    <property type="entry name" value="PseudoU_synth_RsuA"/>
    <property type="match status" value="1"/>
</dbReference>
<dbReference type="Gene3D" id="3.10.290.10">
    <property type="entry name" value="RNA-binding S4 domain"/>
    <property type="match status" value="1"/>
</dbReference>
<dbReference type="GO" id="GO:0120159">
    <property type="term" value="F:rRNA pseudouridine synthase activity"/>
    <property type="evidence" value="ECO:0007669"/>
    <property type="project" value="UniProtKB-ARBA"/>
</dbReference>
<evidence type="ECO:0000313" key="8">
    <source>
        <dbReference type="Proteomes" id="UP000051236"/>
    </source>
</evidence>
<comment type="similarity">
    <text evidence="1 5">Belongs to the pseudouridine synthase RsuA family.</text>
</comment>
<dbReference type="eggNOG" id="COG1187">
    <property type="taxonomic scope" value="Bacteria"/>
</dbReference>
<comment type="caution">
    <text evidence="7">The sequence shown here is derived from an EMBL/GenBank/DDBJ whole genome shotgun (WGS) entry which is preliminary data.</text>
</comment>
<dbReference type="STRING" id="1423734.FC83_GL002637"/>
<dbReference type="InterPro" id="IPR050343">
    <property type="entry name" value="RsuA_PseudoU_synthase"/>
</dbReference>
<evidence type="ECO:0000256" key="4">
    <source>
        <dbReference type="PROSITE-ProRule" id="PRU00182"/>
    </source>
</evidence>
<dbReference type="Pfam" id="PF00849">
    <property type="entry name" value="PseudoU_synth_2"/>
    <property type="match status" value="1"/>
</dbReference>